<dbReference type="SMART" id="SM00408">
    <property type="entry name" value="IGc2"/>
    <property type="match status" value="2"/>
</dbReference>
<proteinExistence type="predicted"/>
<dbReference type="InterPro" id="IPR003598">
    <property type="entry name" value="Ig_sub2"/>
</dbReference>
<keyword evidence="2" id="KW-1133">Transmembrane helix</keyword>
<dbReference type="InterPro" id="IPR013098">
    <property type="entry name" value="Ig_I-set"/>
</dbReference>
<dbReference type="GO" id="GO:0030424">
    <property type="term" value="C:axon"/>
    <property type="evidence" value="ECO:0007669"/>
    <property type="project" value="TreeGrafter"/>
</dbReference>
<dbReference type="InterPro" id="IPR013783">
    <property type="entry name" value="Ig-like_fold"/>
</dbReference>
<dbReference type="GO" id="GO:0007411">
    <property type="term" value="P:axon guidance"/>
    <property type="evidence" value="ECO:0007669"/>
    <property type="project" value="TreeGrafter"/>
</dbReference>
<dbReference type="PROSITE" id="PS50835">
    <property type="entry name" value="IG_LIKE"/>
    <property type="match status" value="2"/>
</dbReference>
<dbReference type="PANTHER" id="PTHR10075">
    <property type="entry name" value="BASIGIN RELATED"/>
    <property type="match status" value="1"/>
</dbReference>
<evidence type="ECO:0000256" key="1">
    <source>
        <dbReference type="ARBA" id="ARBA00023319"/>
    </source>
</evidence>
<dbReference type="Pfam" id="PF07679">
    <property type="entry name" value="I-set"/>
    <property type="match status" value="1"/>
</dbReference>
<keyword evidence="1" id="KW-0393">Immunoglobulin domain</keyword>
<evidence type="ECO:0000313" key="5">
    <source>
        <dbReference type="Proteomes" id="UP000683360"/>
    </source>
</evidence>
<reference evidence="4" key="1">
    <citation type="submission" date="2021-03" db="EMBL/GenBank/DDBJ databases">
        <authorList>
            <person name="Bekaert M."/>
        </authorList>
    </citation>
    <scope>NUCLEOTIDE SEQUENCE</scope>
</reference>
<dbReference type="SUPFAM" id="SSF48726">
    <property type="entry name" value="Immunoglobulin"/>
    <property type="match status" value="2"/>
</dbReference>
<keyword evidence="5" id="KW-1185">Reference proteome</keyword>
<dbReference type="InterPro" id="IPR036179">
    <property type="entry name" value="Ig-like_dom_sf"/>
</dbReference>
<dbReference type="PANTHER" id="PTHR10075:SF100">
    <property type="entry name" value="FASCICLIN-2"/>
    <property type="match status" value="1"/>
</dbReference>
<dbReference type="OrthoDB" id="190835at2759"/>
<dbReference type="GO" id="GO:0007156">
    <property type="term" value="P:homophilic cell adhesion via plasma membrane adhesion molecules"/>
    <property type="evidence" value="ECO:0007669"/>
    <property type="project" value="TreeGrafter"/>
</dbReference>
<feature type="domain" description="Ig-like" evidence="3">
    <location>
        <begin position="188"/>
        <end position="281"/>
    </location>
</feature>
<dbReference type="Pfam" id="PF13927">
    <property type="entry name" value="Ig_3"/>
    <property type="match status" value="1"/>
</dbReference>
<dbReference type="SMART" id="SM00409">
    <property type="entry name" value="IG"/>
    <property type="match status" value="2"/>
</dbReference>
<keyword evidence="2" id="KW-0472">Membrane</keyword>
<gene>
    <name evidence="4" type="ORF">MEDL_5099</name>
</gene>
<feature type="domain" description="Ig-like" evidence="3">
    <location>
        <begin position="289"/>
        <end position="390"/>
    </location>
</feature>
<name>A0A8S3Q294_MYTED</name>
<protein>
    <recommendedName>
        <fullName evidence="3">Ig-like domain-containing protein</fullName>
    </recommendedName>
</protein>
<comment type="caution">
    <text evidence="4">The sequence shown here is derived from an EMBL/GenBank/DDBJ whole genome shotgun (WGS) entry which is preliminary data.</text>
</comment>
<evidence type="ECO:0000259" key="3">
    <source>
        <dbReference type="PROSITE" id="PS50835"/>
    </source>
</evidence>
<organism evidence="4 5">
    <name type="scientific">Mytilus edulis</name>
    <name type="common">Blue mussel</name>
    <dbReference type="NCBI Taxonomy" id="6550"/>
    <lineage>
        <taxon>Eukaryota</taxon>
        <taxon>Metazoa</taxon>
        <taxon>Spiralia</taxon>
        <taxon>Lophotrochozoa</taxon>
        <taxon>Mollusca</taxon>
        <taxon>Bivalvia</taxon>
        <taxon>Autobranchia</taxon>
        <taxon>Pteriomorphia</taxon>
        <taxon>Mytilida</taxon>
        <taxon>Mytiloidea</taxon>
        <taxon>Mytilidae</taxon>
        <taxon>Mytilinae</taxon>
        <taxon>Mytilus</taxon>
    </lineage>
</organism>
<dbReference type="InterPro" id="IPR007110">
    <property type="entry name" value="Ig-like_dom"/>
</dbReference>
<dbReference type="GO" id="GO:0005886">
    <property type="term" value="C:plasma membrane"/>
    <property type="evidence" value="ECO:0007669"/>
    <property type="project" value="TreeGrafter"/>
</dbReference>
<evidence type="ECO:0000256" key="2">
    <source>
        <dbReference type="SAM" id="Phobius"/>
    </source>
</evidence>
<dbReference type="AlphaFoldDB" id="A0A8S3Q294"/>
<dbReference type="GO" id="GO:0098632">
    <property type="term" value="F:cell-cell adhesion mediator activity"/>
    <property type="evidence" value="ECO:0007669"/>
    <property type="project" value="TreeGrafter"/>
</dbReference>
<dbReference type="InterPro" id="IPR003599">
    <property type="entry name" value="Ig_sub"/>
</dbReference>
<feature type="transmembrane region" description="Helical" evidence="2">
    <location>
        <begin position="486"/>
        <end position="510"/>
    </location>
</feature>
<dbReference type="Proteomes" id="UP000683360">
    <property type="component" value="Unassembled WGS sequence"/>
</dbReference>
<accession>A0A8S3Q294</accession>
<dbReference type="GO" id="GO:0070593">
    <property type="term" value="P:dendrite self-avoidance"/>
    <property type="evidence" value="ECO:0007669"/>
    <property type="project" value="TreeGrafter"/>
</dbReference>
<dbReference type="Gene3D" id="2.60.40.10">
    <property type="entry name" value="Immunoglobulins"/>
    <property type="match status" value="2"/>
</dbReference>
<dbReference type="EMBL" id="CAJPWZ010000303">
    <property type="protein sequence ID" value="CAG2189743.1"/>
    <property type="molecule type" value="Genomic_DNA"/>
</dbReference>
<keyword evidence="2" id="KW-0812">Transmembrane</keyword>
<sequence>MLYVEIGLTHTEIIPKKKLIVPPRNLPDYSKMSARYAGFETVSQFEVKELCERLSKPKRQHTDDDLKMTNRSAHEIFKTRSNHHIKTRFIGKKKMSTNDMQSLVNRLSNTKSERVPDSQRIHSKEDKYMKGVVASHAWNGHIKPYTKCSHENFEKYVHKVRHDTSYFIQPTRIKKIVNNPEKNITHFPSISVQTTYNANIGDSATFQCTISSPAHAITAISWTKGSVPLTADTKYTITNNGINLNNGVPTLTINNIQTSDSGIYNCYGANQDGQTTSSDINLHVREHVPNVSILPTSVANTIIGGSVTLTCAITSSVHPLTSVSWTKNIAGVSQILSTDPFKYTVNTLGLNQNSGSATLLISGLSSSDEANYFCIAENEDGVASSSTTLQISAQTTTEITTEKTTTLSQTTTATGGSCKCHSETICTALKGFRWAYLKDSNLTFEEMKEEMKEYLDELKSNMTVDKKTTTAAIRRKISVRDFRTSAVSVGASGIILLIIPAVFIFTIDLTRFIQYIQNRKRTNKYK</sequence>
<evidence type="ECO:0000313" key="4">
    <source>
        <dbReference type="EMBL" id="CAG2189743.1"/>
    </source>
</evidence>